<protein>
    <submittedName>
        <fullName evidence="3">AER180Wp</fullName>
    </submittedName>
</protein>
<reference evidence="4" key="2">
    <citation type="journal article" date="2013" name="G3 (Bethesda)">
        <title>Genomes of Ashbya fungi isolated from insects reveal four mating-type loci, numerous translocations, lack of transposons, and distinct gene duplications.</title>
        <authorList>
            <person name="Dietrich F.S."/>
            <person name="Voegeli S."/>
            <person name="Kuo S."/>
            <person name="Philippsen P."/>
        </authorList>
    </citation>
    <scope>GENOME REANNOTATION</scope>
    <source>
        <strain evidence="4">ATCC 10895 / CBS 109.51 / FGSC 9923 / NRRL Y-1056</strain>
    </source>
</reference>
<accession>Q756S4</accession>
<reference evidence="3 4" key="1">
    <citation type="journal article" date="2004" name="Science">
        <title>The Ashbya gossypii genome as a tool for mapping the ancient Saccharomyces cerevisiae genome.</title>
        <authorList>
            <person name="Dietrich F.S."/>
            <person name="Voegeli S."/>
            <person name="Brachat S."/>
            <person name="Lerch A."/>
            <person name="Gates K."/>
            <person name="Steiner S."/>
            <person name="Mohr C."/>
            <person name="Pohlmann R."/>
            <person name="Luedi P."/>
            <person name="Choi S."/>
            <person name="Wing R.A."/>
            <person name="Flavier A."/>
            <person name="Gaffney T.D."/>
            <person name="Philippsen P."/>
        </authorList>
    </citation>
    <scope>NUCLEOTIDE SEQUENCE [LARGE SCALE GENOMIC DNA]</scope>
    <source>
        <strain evidence="4">ATCC 10895 / CBS 109.51 / FGSC 9923 / NRRL Y-1056</strain>
    </source>
</reference>
<dbReference type="RefSeq" id="NP_985037.1">
    <property type="nucleotide sequence ID" value="NM_210391.1"/>
</dbReference>
<dbReference type="PANTHER" id="PTHR28219:SF1">
    <property type="entry name" value="UPF0642 PROTEIN YBL028C"/>
    <property type="match status" value="1"/>
</dbReference>
<dbReference type="OrthoDB" id="4087970at2759"/>
<dbReference type="HOGENOM" id="CLU_125052_1_0_1"/>
<keyword evidence="4" id="KW-1185">Reference proteome</keyword>
<dbReference type="PANTHER" id="PTHR28219">
    <property type="entry name" value="UPF0642 PROTEIN YBL028C"/>
    <property type="match status" value="1"/>
</dbReference>
<gene>
    <name evidence="3" type="ORF">AGOS_AER180W</name>
</gene>
<evidence type="ECO:0000313" key="4">
    <source>
        <dbReference type="Proteomes" id="UP000000591"/>
    </source>
</evidence>
<dbReference type="Proteomes" id="UP000000591">
    <property type="component" value="Chromosome V"/>
</dbReference>
<feature type="compositionally biased region" description="Basic residues" evidence="1">
    <location>
        <begin position="1"/>
        <end position="21"/>
    </location>
</feature>
<dbReference type="InterPro" id="IPR019434">
    <property type="entry name" value="DUF2423"/>
</dbReference>
<dbReference type="InParanoid" id="Q756S4"/>
<dbReference type="eggNOG" id="ENOG502S5RC">
    <property type="taxonomic scope" value="Eukaryota"/>
</dbReference>
<dbReference type="Pfam" id="PF10338">
    <property type="entry name" value="YBL028C_N"/>
    <property type="match status" value="1"/>
</dbReference>
<proteinExistence type="predicted"/>
<evidence type="ECO:0000313" key="3">
    <source>
        <dbReference type="EMBL" id="AAS52861.1"/>
    </source>
</evidence>
<sequence length="101" mass="11397">MAKSLRAKTHLKAKSVKRKGVFQKTTDERAQRLAEKLKSNLLEQKAGAQPDGKMEIDGDSTASTEKVAKVSTSGWRDARHLNYKRAKKLRKTKHKGSFVKF</sequence>
<dbReference type="EMBL" id="AE016818">
    <property type="protein sequence ID" value="AAS52861.1"/>
    <property type="molecule type" value="Genomic_DNA"/>
</dbReference>
<feature type="domain" description="DUF2423" evidence="2">
    <location>
        <begin position="1"/>
        <end position="43"/>
    </location>
</feature>
<evidence type="ECO:0000259" key="2">
    <source>
        <dbReference type="Pfam" id="PF10338"/>
    </source>
</evidence>
<dbReference type="FunCoup" id="Q756S4">
    <property type="interactions" value="102"/>
</dbReference>
<evidence type="ECO:0000256" key="1">
    <source>
        <dbReference type="SAM" id="MobiDB-lite"/>
    </source>
</evidence>
<name>Q756S4_EREGS</name>
<dbReference type="AlphaFoldDB" id="Q756S4"/>
<organism evidence="3 4">
    <name type="scientific">Eremothecium gossypii (strain ATCC 10895 / CBS 109.51 / FGSC 9923 / NRRL Y-1056)</name>
    <name type="common">Yeast</name>
    <name type="synonym">Ashbya gossypii</name>
    <dbReference type="NCBI Taxonomy" id="284811"/>
    <lineage>
        <taxon>Eukaryota</taxon>
        <taxon>Fungi</taxon>
        <taxon>Dikarya</taxon>
        <taxon>Ascomycota</taxon>
        <taxon>Saccharomycotina</taxon>
        <taxon>Saccharomycetes</taxon>
        <taxon>Saccharomycetales</taxon>
        <taxon>Saccharomycetaceae</taxon>
        <taxon>Eremothecium</taxon>
    </lineage>
</organism>
<feature type="region of interest" description="Disordered" evidence="1">
    <location>
        <begin position="1"/>
        <end position="27"/>
    </location>
</feature>
<feature type="region of interest" description="Disordered" evidence="1">
    <location>
        <begin position="45"/>
        <end position="65"/>
    </location>
</feature>
<dbReference type="STRING" id="284811.Q756S4"/>
<dbReference type="GeneID" id="4621246"/>
<dbReference type="OMA" id="GWRDARH"/>
<dbReference type="KEGG" id="ago:AGOS_AER180W"/>